<feature type="domain" description="AMP-binding enzyme C-terminal" evidence="4">
    <location>
        <begin position="428"/>
        <end position="503"/>
    </location>
</feature>
<gene>
    <name evidence="5" type="ORF">skT53_18290</name>
</gene>
<dbReference type="PROSITE" id="PS00455">
    <property type="entry name" value="AMP_BINDING"/>
    <property type="match status" value="1"/>
</dbReference>
<dbReference type="PANTHER" id="PTHR43767:SF9">
    <property type="entry name" value="LONG-CHAIN-FATTY-ACID--COA LIGASE"/>
    <property type="match status" value="1"/>
</dbReference>
<evidence type="ECO:0000313" key="5">
    <source>
        <dbReference type="EMBL" id="BCJ86844.1"/>
    </source>
</evidence>
<dbReference type="InterPro" id="IPR020845">
    <property type="entry name" value="AMP-binding_CS"/>
</dbReference>
<dbReference type="InterPro" id="IPR025110">
    <property type="entry name" value="AMP-bd_C"/>
</dbReference>
<keyword evidence="2 5" id="KW-0436">Ligase</keyword>
<comment type="similarity">
    <text evidence="1">Belongs to the ATP-dependent AMP-binding enzyme family.</text>
</comment>
<dbReference type="RefSeq" id="WP_200756256.1">
    <property type="nucleotide sequence ID" value="NZ_AP023366.1"/>
</dbReference>
<dbReference type="InterPro" id="IPR000873">
    <property type="entry name" value="AMP-dep_synth/lig_dom"/>
</dbReference>
<evidence type="ECO:0000256" key="2">
    <source>
        <dbReference type="ARBA" id="ARBA00022598"/>
    </source>
</evidence>
<reference evidence="5 6" key="1">
    <citation type="submission" date="2020-08" db="EMBL/GenBank/DDBJ databases">
        <title>Complete Genome Sequence of Effusibacillus dendaii Strain skT53, Isolated from Farmland soil.</title>
        <authorList>
            <person name="Konishi T."/>
            <person name="Kawasaki H."/>
        </authorList>
    </citation>
    <scope>NUCLEOTIDE SEQUENCE [LARGE SCALE GENOMIC DNA]</scope>
    <source>
        <strain evidence="6">skT53</strain>
    </source>
</reference>
<evidence type="ECO:0000259" key="3">
    <source>
        <dbReference type="Pfam" id="PF00501"/>
    </source>
</evidence>
<name>A0A7I8D9Q8_9BACL</name>
<accession>A0A7I8D9Q8</accession>
<dbReference type="NCBIfam" id="NF004837">
    <property type="entry name" value="PRK06187.1"/>
    <property type="match status" value="1"/>
</dbReference>
<dbReference type="Pfam" id="PF00501">
    <property type="entry name" value="AMP-binding"/>
    <property type="match status" value="1"/>
</dbReference>
<evidence type="ECO:0000256" key="1">
    <source>
        <dbReference type="ARBA" id="ARBA00006432"/>
    </source>
</evidence>
<dbReference type="FunFam" id="3.40.50.12780:FF:000003">
    <property type="entry name" value="Long-chain-fatty-acid--CoA ligase FadD"/>
    <property type="match status" value="1"/>
</dbReference>
<dbReference type="InterPro" id="IPR050237">
    <property type="entry name" value="ATP-dep_AMP-bd_enzyme"/>
</dbReference>
<dbReference type="EMBL" id="AP023366">
    <property type="protein sequence ID" value="BCJ86844.1"/>
    <property type="molecule type" value="Genomic_DNA"/>
</dbReference>
<dbReference type="Pfam" id="PF13193">
    <property type="entry name" value="AMP-binding_C"/>
    <property type="match status" value="1"/>
</dbReference>
<feature type="domain" description="AMP-dependent synthetase/ligase" evidence="3">
    <location>
        <begin position="15"/>
        <end position="378"/>
    </location>
</feature>
<sequence>MQIPLQPVFQFLLDTAGKYPDRVAVRYYDQSMTYQQLLDRVDRLATALAATGLQKGDRAAVMFPNRPEYIISYYAVLRAGGIVVQVNPFYTEHELLHIMEDSGASWILAAADQADKLQSVTAQHPVKEVLLFDDSNGKGFGVDTERVFADTSPNPPQLQIDPQEDVAVLQYTGGTTGRSKGVMLTHYNLVANARQSYQFSSSVIEIPGEVLLGLAPLYHVYGMTAVMNLGVLIGGTIVLRPKFDAGEVLEIIKTYRPTLFSGVPTMYIAMLNHPKSAEVDMTSFKSTICGSAPLPVEIIRQFEARTGAKITEGYGLSEAGPVTHRNPMNGVRKPGSIGIPFPLTEARVVDLETGTKIMPPGEPGELVVKGPQVMKGYWNNPEETAKTIRDGWLHTGDIATIDDDGYFYIVGRKKEMIITGGFNVYPKEVEEVLYQHSKVQEAAVVGIPDPYRGEAVKSFVVPKQGETVTEEELISFCRERLTAYKVPRSIEFRDALPKTTVGKILKRTLVEQELERMKSANR</sequence>
<dbReference type="KEGG" id="eff:skT53_18290"/>
<keyword evidence="6" id="KW-1185">Reference proteome</keyword>
<dbReference type="CDD" id="cd05936">
    <property type="entry name" value="FC-FACS_FadD_like"/>
    <property type="match status" value="1"/>
</dbReference>
<dbReference type="InterPro" id="IPR042099">
    <property type="entry name" value="ANL_N_sf"/>
</dbReference>
<evidence type="ECO:0000313" key="6">
    <source>
        <dbReference type="Proteomes" id="UP000593802"/>
    </source>
</evidence>
<evidence type="ECO:0000259" key="4">
    <source>
        <dbReference type="Pfam" id="PF13193"/>
    </source>
</evidence>
<dbReference type="PANTHER" id="PTHR43767">
    <property type="entry name" value="LONG-CHAIN-FATTY-ACID--COA LIGASE"/>
    <property type="match status" value="1"/>
</dbReference>
<dbReference type="InterPro" id="IPR045851">
    <property type="entry name" value="AMP-bd_C_sf"/>
</dbReference>
<dbReference type="GO" id="GO:0016877">
    <property type="term" value="F:ligase activity, forming carbon-sulfur bonds"/>
    <property type="evidence" value="ECO:0007669"/>
    <property type="project" value="UniProtKB-ARBA"/>
</dbReference>
<dbReference type="AlphaFoldDB" id="A0A7I8D9Q8"/>
<dbReference type="Gene3D" id="3.40.50.12780">
    <property type="entry name" value="N-terminal domain of ligase-like"/>
    <property type="match status" value="1"/>
</dbReference>
<protein>
    <submittedName>
        <fullName evidence="5">Long-chain-fatty-acid--CoA ligase</fullName>
    </submittedName>
</protein>
<proteinExistence type="inferred from homology"/>
<dbReference type="SUPFAM" id="SSF56801">
    <property type="entry name" value="Acetyl-CoA synthetase-like"/>
    <property type="match status" value="1"/>
</dbReference>
<organism evidence="5 6">
    <name type="scientific">Effusibacillus dendaii</name>
    <dbReference type="NCBI Taxonomy" id="2743772"/>
    <lineage>
        <taxon>Bacteria</taxon>
        <taxon>Bacillati</taxon>
        <taxon>Bacillota</taxon>
        <taxon>Bacilli</taxon>
        <taxon>Bacillales</taxon>
        <taxon>Alicyclobacillaceae</taxon>
        <taxon>Effusibacillus</taxon>
    </lineage>
</organism>
<dbReference type="Gene3D" id="3.30.300.30">
    <property type="match status" value="1"/>
</dbReference>
<dbReference type="Proteomes" id="UP000593802">
    <property type="component" value="Chromosome"/>
</dbReference>
<dbReference type="FunFam" id="3.30.300.30:FF:000008">
    <property type="entry name" value="2,3-dihydroxybenzoate-AMP ligase"/>
    <property type="match status" value="1"/>
</dbReference>